<accession>A0A4Y9ZFE9</accession>
<comment type="caution">
    <text evidence="2">The sequence shown here is derived from an EMBL/GenBank/DDBJ whole genome shotgun (WGS) entry which is preliminary data.</text>
</comment>
<reference evidence="2 3" key="1">
    <citation type="submission" date="2019-02" db="EMBL/GenBank/DDBJ databases">
        <title>Genome sequencing of the rare red list fungi Dentipellis fragilis.</title>
        <authorList>
            <person name="Buettner E."/>
            <person name="Kellner H."/>
        </authorList>
    </citation>
    <scope>NUCLEOTIDE SEQUENCE [LARGE SCALE GENOMIC DNA]</scope>
    <source>
        <strain evidence="2 3">DSM 105465</strain>
    </source>
</reference>
<dbReference type="Proteomes" id="UP000298327">
    <property type="component" value="Unassembled WGS sequence"/>
</dbReference>
<protein>
    <submittedName>
        <fullName evidence="2">Uncharacterized protein</fullName>
    </submittedName>
</protein>
<dbReference type="AlphaFoldDB" id="A0A4Y9ZFE9"/>
<sequence length="202" mass="23612">MSSMRVASPDRRRASLPHVPTSQEFRGPVRPSTHTRVCHPYHAHDAISIQHIPSQEHKTMIRRPKVEYAGHLSYRQEHLSHHVPDRSMEEPTAESRREHIKTEDREVRQIEHYSRPIGRSEFDDGLPSLADPDEKARKHEASLAETVAKLERRIAEQPDNPDLGKYLDLHRFLRRELAEVNRDYYACVALFEAEERYRNGDT</sequence>
<name>A0A4Y9ZFE9_9AGAM</name>
<dbReference type="EMBL" id="SEOQ01000023">
    <property type="protein sequence ID" value="TFY72159.1"/>
    <property type="molecule type" value="Genomic_DNA"/>
</dbReference>
<feature type="compositionally biased region" description="Basic and acidic residues" evidence="1">
    <location>
        <begin position="84"/>
        <end position="122"/>
    </location>
</feature>
<proteinExistence type="predicted"/>
<evidence type="ECO:0000256" key="1">
    <source>
        <dbReference type="SAM" id="MobiDB-lite"/>
    </source>
</evidence>
<gene>
    <name evidence="2" type="ORF">EVG20_g850</name>
</gene>
<keyword evidence="3" id="KW-1185">Reference proteome</keyword>
<feature type="region of interest" description="Disordered" evidence="1">
    <location>
        <begin position="1"/>
        <end position="34"/>
    </location>
</feature>
<organism evidence="2 3">
    <name type="scientific">Dentipellis fragilis</name>
    <dbReference type="NCBI Taxonomy" id="205917"/>
    <lineage>
        <taxon>Eukaryota</taxon>
        <taxon>Fungi</taxon>
        <taxon>Dikarya</taxon>
        <taxon>Basidiomycota</taxon>
        <taxon>Agaricomycotina</taxon>
        <taxon>Agaricomycetes</taxon>
        <taxon>Russulales</taxon>
        <taxon>Hericiaceae</taxon>
        <taxon>Dentipellis</taxon>
    </lineage>
</organism>
<feature type="region of interest" description="Disordered" evidence="1">
    <location>
        <begin position="84"/>
        <end position="133"/>
    </location>
</feature>
<evidence type="ECO:0000313" key="3">
    <source>
        <dbReference type="Proteomes" id="UP000298327"/>
    </source>
</evidence>
<evidence type="ECO:0000313" key="2">
    <source>
        <dbReference type="EMBL" id="TFY72159.1"/>
    </source>
</evidence>